<keyword evidence="2" id="KW-0808">Transferase</keyword>
<evidence type="ECO:0000259" key="1">
    <source>
        <dbReference type="Pfam" id="PF20178"/>
    </source>
</evidence>
<keyword evidence="3" id="KW-1185">Reference proteome</keyword>
<dbReference type="Pfam" id="PF20178">
    <property type="entry name" value="ToxA_N"/>
    <property type="match status" value="1"/>
</dbReference>
<reference evidence="2 3" key="1">
    <citation type="journal article" date="2020" name="Insects">
        <title>Bacteria Belonging to Pseudomonas typographi sp. nov. from the Bark Beetle Ips typographus Have Genomic Potential to Aid in the Host Ecology.</title>
        <authorList>
            <person name="Peral-Aranega E."/>
            <person name="Saati-Santamaria Z."/>
            <person name="Kolarik M."/>
            <person name="Rivas R."/>
            <person name="Garcia-Fraile P."/>
        </authorList>
    </citation>
    <scope>NUCLEOTIDE SEQUENCE [LARGE SCALE GENOMIC DNA]</scope>
    <source>
        <strain evidence="2 3">CA3A</strain>
    </source>
</reference>
<feature type="non-terminal residue" evidence="2">
    <location>
        <position position="1"/>
    </location>
</feature>
<dbReference type="Pfam" id="PF04488">
    <property type="entry name" value="Gly_transf_sug"/>
    <property type="match status" value="1"/>
</dbReference>
<dbReference type="InterPro" id="IPR007577">
    <property type="entry name" value="GlycoTrfase_DXD_sugar-bd_CS"/>
</dbReference>
<feature type="domain" description="Dermonecrotic toxin N-terminal" evidence="1">
    <location>
        <begin position="2"/>
        <end position="277"/>
    </location>
</feature>
<organism evidence="2 3">
    <name type="scientific">Pseudomonas typographi</name>
    <dbReference type="NCBI Taxonomy" id="2715964"/>
    <lineage>
        <taxon>Bacteria</taxon>
        <taxon>Pseudomonadati</taxon>
        <taxon>Pseudomonadota</taxon>
        <taxon>Gammaproteobacteria</taxon>
        <taxon>Pseudomonadales</taxon>
        <taxon>Pseudomonadaceae</taxon>
        <taxon>Pseudomonas</taxon>
    </lineage>
</organism>
<name>A0ABR7Z4Z3_9PSED</name>
<dbReference type="SUPFAM" id="SSF53448">
    <property type="entry name" value="Nucleotide-diphospho-sugar transferases"/>
    <property type="match status" value="1"/>
</dbReference>
<dbReference type="RefSeq" id="WP_190422753.1">
    <property type="nucleotide sequence ID" value="NZ_JAAOCA010000021.1"/>
</dbReference>
<dbReference type="InterPro" id="IPR046673">
    <property type="entry name" value="ToxA_N"/>
</dbReference>
<gene>
    <name evidence="2" type="ORF">HAQ05_17240</name>
</gene>
<dbReference type="Proteomes" id="UP000805841">
    <property type="component" value="Unassembled WGS sequence"/>
</dbReference>
<accession>A0ABR7Z4Z3</accession>
<dbReference type="InterPro" id="IPR029044">
    <property type="entry name" value="Nucleotide-diphossugar_trans"/>
</dbReference>
<comment type="caution">
    <text evidence="2">The sequence shown here is derived from an EMBL/GenBank/DDBJ whole genome shotgun (WGS) entry which is preliminary data.</text>
</comment>
<keyword evidence="2" id="KW-0328">Glycosyltransferase</keyword>
<protein>
    <submittedName>
        <fullName evidence="2">Mannosyltransferase</fullName>
    </submittedName>
</protein>
<evidence type="ECO:0000313" key="2">
    <source>
        <dbReference type="EMBL" id="MBD1600443.1"/>
    </source>
</evidence>
<dbReference type="Gene3D" id="3.90.550.20">
    <property type="match status" value="1"/>
</dbReference>
<sequence length="899" mass="97942">HFPRPDRTAADAVQAWAHSQGTELNPDEVEAVTLHYQWHNNRWFAKISQRLTLTQALLANWQGESANDLIGAALGAPWAGNPPPGDFTLVEELPYHKSLTALENGAEYAVYNGLYRRTTVPEYSTRTHVALPVERFQAFIWQLDFAEPYLAMLDRYWANQLGTYALAAKLACLAACNKQVREGSLTRAGQQLVWQAARVTDELTAALRVAPLNIYGYAATDLLCLEHITSGTTVLYIPGNASPLLEFANLDGMRLWVAEQCKDLGKRQALKAHFALRDGPDGLSYSGLDTALAGLALFPQPHHFAVNHEGFATSGRWDPQVFVHYHPVRYSPPLSGDPFEALASRQKRRSFEDASFLITSDAQAGTAKWRDYLGAELNLLAPLTLAVPELAPLFAASGLAQFGLGLDQALHGKTDAAQSAGAATAVFGLLNAVPLLQGPGFEPGELFAGKRDGFVLPARVNGQLGYPLSPVDPPQWPAASLAEYFHAPEPLVPLPGSDAAVAGAVVRVPQYSGGQDLLQASIDGRNVNVLYDVQADAFIAKGSETAEAPVYYRASAEPGIDLVPVVGMARVATDEQRMRTLRALGIDLALPIDLEALLGDPGEPIPKVFSSLWVGGQPLSDTLLGNLGTNARLLKAAGYRYRLYLSRATPGAYAQNLARLQARAPALEVLPLEDQPLFGAFERSAYYPQYHTALHGNGHNYASAADILRYRLLHHEGGVYMDLDDRLLYPGQYVIEPGQGYAQPAEALVLVPLNTSPTDLLLYPPASHERLGLHVQYNTSLIGSHPGNPTLDAISEEIRRRFEQAADFYTSKPSLAHNPMAFYRYAAELSRLTGPGVFNAVIQQHCPQLYQLRQLANLAACPHVNGVARVDLQQYQAVVKARLPFSRFATLGHASSWQQ</sequence>
<proteinExistence type="predicted"/>
<dbReference type="GO" id="GO:0016757">
    <property type="term" value="F:glycosyltransferase activity"/>
    <property type="evidence" value="ECO:0007669"/>
    <property type="project" value="UniProtKB-KW"/>
</dbReference>
<evidence type="ECO:0000313" key="3">
    <source>
        <dbReference type="Proteomes" id="UP000805841"/>
    </source>
</evidence>
<dbReference type="EMBL" id="JAAOCA010000021">
    <property type="protein sequence ID" value="MBD1600443.1"/>
    <property type="molecule type" value="Genomic_DNA"/>
</dbReference>